<keyword evidence="1" id="KW-0812">Transmembrane</keyword>
<evidence type="ECO:0000256" key="2">
    <source>
        <dbReference type="SAM" id="SignalP"/>
    </source>
</evidence>
<proteinExistence type="predicted"/>
<dbReference type="RefSeq" id="WP_344381736.1">
    <property type="nucleotide sequence ID" value="NZ_BAAATA010000003.1"/>
</dbReference>
<evidence type="ECO:0000256" key="1">
    <source>
        <dbReference type="SAM" id="Phobius"/>
    </source>
</evidence>
<name>A0ABN3KYQ0_9ACTN</name>
<feature type="chain" id="PRO_5045036944" evidence="2">
    <location>
        <begin position="23"/>
        <end position="56"/>
    </location>
</feature>
<evidence type="ECO:0000313" key="4">
    <source>
        <dbReference type="Proteomes" id="UP001501358"/>
    </source>
</evidence>
<reference evidence="3 4" key="1">
    <citation type="journal article" date="2019" name="Int. J. Syst. Evol. Microbiol.">
        <title>The Global Catalogue of Microorganisms (GCM) 10K type strain sequencing project: providing services to taxonomists for standard genome sequencing and annotation.</title>
        <authorList>
            <consortium name="The Broad Institute Genomics Platform"/>
            <consortium name="The Broad Institute Genome Sequencing Center for Infectious Disease"/>
            <person name="Wu L."/>
            <person name="Ma J."/>
        </authorList>
    </citation>
    <scope>NUCLEOTIDE SEQUENCE [LARGE SCALE GENOMIC DNA]</scope>
    <source>
        <strain evidence="3 4">JCM 6307</strain>
    </source>
</reference>
<keyword evidence="1" id="KW-0472">Membrane</keyword>
<keyword evidence="2" id="KW-0732">Signal</keyword>
<organism evidence="3 4">
    <name type="scientific">Streptomyces thermolineatus</name>
    <dbReference type="NCBI Taxonomy" id="44033"/>
    <lineage>
        <taxon>Bacteria</taxon>
        <taxon>Bacillati</taxon>
        <taxon>Actinomycetota</taxon>
        <taxon>Actinomycetes</taxon>
        <taxon>Kitasatosporales</taxon>
        <taxon>Streptomycetaceae</taxon>
        <taxon>Streptomyces</taxon>
    </lineage>
</organism>
<sequence>MKALLWVLLVAAVAVNASTSFAFDGGKQIAISVGTGIIALASAATLFLLRPKRAKA</sequence>
<evidence type="ECO:0000313" key="3">
    <source>
        <dbReference type="EMBL" id="GAA2474651.1"/>
    </source>
</evidence>
<protein>
    <submittedName>
        <fullName evidence="3">Uncharacterized protein</fullName>
    </submittedName>
</protein>
<comment type="caution">
    <text evidence="3">The sequence shown here is derived from an EMBL/GenBank/DDBJ whole genome shotgun (WGS) entry which is preliminary data.</text>
</comment>
<dbReference type="Proteomes" id="UP001501358">
    <property type="component" value="Unassembled WGS sequence"/>
</dbReference>
<gene>
    <name evidence="3" type="ORF">GCM10010406_08410</name>
</gene>
<feature type="transmembrane region" description="Helical" evidence="1">
    <location>
        <begin position="32"/>
        <end position="49"/>
    </location>
</feature>
<accession>A0ABN3KYQ0</accession>
<feature type="signal peptide" evidence="2">
    <location>
        <begin position="1"/>
        <end position="22"/>
    </location>
</feature>
<keyword evidence="4" id="KW-1185">Reference proteome</keyword>
<dbReference type="EMBL" id="BAAATA010000003">
    <property type="protein sequence ID" value="GAA2474651.1"/>
    <property type="molecule type" value="Genomic_DNA"/>
</dbReference>
<keyword evidence="1" id="KW-1133">Transmembrane helix</keyword>